<evidence type="ECO:0000313" key="3">
    <source>
        <dbReference type="EMBL" id="PEN06651.1"/>
    </source>
</evidence>
<dbReference type="InterPro" id="IPR046847">
    <property type="entry name" value="Xre-like_HTH"/>
</dbReference>
<dbReference type="InterPro" id="IPR011979">
    <property type="entry name" value="Antitox_Xre"/>
</dbReference>
<dbReference type="EMBL" id="PDEP01000007">
    <property type="protein sequence ID" value="PEN06651.1"/>
    <property type="molecule type" value="Genomic_DNA"/>
</dbReference>
<keyword evidence="4" id="KW-1185">Reference proteome</keyword>
<sequence>MADTVMSLTDAESFAQNATAPDASPMETIALIREGVPSEVLTHIKTALDLTDAELARVVRIPKRTLTRRKKDGVLRPDESERALRLLRLVRHAEAVFGATEEARAWMHTPNMALGDESPLQFADTEPGARRVDQLLGQIEHGVSL</sequence>
<accession>A0A2H3NSG0</accession>
<proteinExistence type="predicted"/>
<dbReference type="Pfam" id="PF09722">
    <property type="entry name" value="Xre_MbcA_ParS_C"/>
    <property type="match status" value="1"/>
</dbReference>
<dbReference type="Pfam" id="PF20432">
    <property type="entry name" value="Xre-like-HTH"/>
    <property type="match status" value="1"/>
</dbReference>
<reference evidence="3 4" key="1">
    <citation type="submission" date="2017-10" db="EMBL/GenBank/DDBJ databases">
        <title>Draft genome of Longimonas halophila.</title>
        <authorList>
            <person name="Goh K.M."/>
            <person name="Shamsir M.S."/>
            <person name="Lim S.W."/>
        </authorList>
    </citation>
    <scope>NUCLEOTIDE SEQUENCE [LARGE SCALE GENOMIC DNA]</scope>
    <source>
        <strain evidence="3 4">KCTC 42399</strain>
    </source>
</reference>
<dbReference type="RefSeq" id="WP_098062176.1">
    <property type="nucleotide sequence ID" value="NZ_PDEP01000007.1"/>
</dbReference>
<evidence type="ECO:0000259" key="1">
    <source>
        <dbReference type="Pfam" id="PF09722"/>
    </source>
</evidence>
<dbReference type="NCBIfam" id="TIGR02293">
    <property type="entry name" value="TAS_TIGR02293"/>
    <property type="match status" value="1"/>
</dbReference>
<evidence type="ECO:0000313" key="4">
    <source>
        <dbReference type="Proteomes" id="UP000221024"/>
    </source>
</evidence>
<dbReference type="Proteomes" id="UP000221024">
    <property type="component" value="Unassembled WGS sequence"/>
</dbReference>
<dbReference type="OrthoDB" id="5770459at2"/>
<feature type="domain" description="Antitoxin Xre-like helix-turn-helix" evidence="2">
    <location>
        <begin position="29"/>
        <end position="88"/>
    </location>
</feature>
<comment type="caution">
    <text evidence="3">The sequence shown here is derived from an EMBL/GenBank/DDBJ whole genome shotgun (WGS) entry which is preliminary data.</text>
</comment>
<feature type="domain" description="Antitoxin Xre/MbcA/ParS-like toxin-binding" evidence="1">
    <location>
        <begin position="92"/>
        <end position="142"/>
    </location>
</feature>
<evidence type="ECO:0000259" key="2">
    <source>
        <dbReference type="Pfam" id="PF20432"/>
    </source>
</evidence>
<dbReference type="GO" id="GO:0003677">
    <property type="term" value="F:DNA binding"/>
    <property type="evidence" value="ECO:0007669"/>
    <property type="project" value="InterPro"/>
</dbReference>
<protein>
    <submittedName>
        <fullName evidence="3">Antitoxin</fullName>
    </submittedName>
</protein>
<name>A0A2H3NSG0_9BACT</name>
<organism evidence="3 4">
    <name type="scientific">Longimonas halophila</name>
    <dbReference type="NCBI Taxonomy" id="1469170"/>
    <lineage>
        <taxon>Bacteria</taxon>
        <taxon>Pseudomonadati</taxon>
        <taxon>Rhodothermota</taxon>
        <taxon>Rhodothermia</taxon>
        <taxon>Rhodothermales</taxon>
        <taxon>Salisaetaceae</taxon>
        <taxon>Longimonas</taxon>
    </lineage>
</organism>
<gene>
    <name evidence="3" type="ORF">CRI93_08365</name>
</gene>
<dbReference type="InterPro" id="IPR024467">
    <property type="entry name" value="Xre/MbcA/ParS-like_toxin-bd"/>
</dbReference>
<dbReference type="AlphaFoldDB" id="A0A2H3NSG0"/>